<dbReference type="InterPro" id="IPR008254">
    <property type="entry name" value="Flavodoxin/NO_synth"/>
</dbReference>
<dbReference type="GeneID" id="24792179"/>
<dbReference type="PROSITE" id="PS50902">
    <property type="entry name" value="FLAVODOXIN_LIKE"/>
    <property type="match status" value="1"/>
</dbReference>
<dbReference type="STRING" id="2162.BRM9_1024"/>
<reference evidence="2 3" key="1">
    <citation type="submission" date="2013-12" db="EMBL/GenBank/DDBJ databases">
        <title>The complete genome sequence of Methanobacterium sp. BRM9.</title>
        <authorList>
            <consortium name="Pastoral Greenhouse Gas Research Consortium"/>
            <person name="Kelly W.J."/>
            <person name="Leahy S.C."/>
            <person name="Perry R."/>
            <person name="Li D."/>
            <person name="Altermann E."/>
            <person name="Lambie S.C."/>
            <person name="Attwood G.T."/>
        </authorList>
    </citation>
    <scope>NUCLEOTIDE SEQUENCE [LARGE SCALE GENOMIC DNA]</scope>
    <source>
        <strain evidence="2 3">BRM9</strain>
    </source>
</reference>
<dbReference type="Pfam" id="PF12682">
    <property type="entry name" value="Flavodoxin_4"/>
    <property type="match status" value="1"/>
</dbReference>
<protein>
    <submittedName>
        <fullName evidence="2">Flavodoxin</fullName>
    </submittedName>
</protein>
<dbReference type="RefSeq" id="WP_048085050.1">
    <property type="nucleotide sequence ID" value="NZ_CALCVY010000275.1"/>
</dbReference>
<accession>A0A089ZFS0</accession>
<gene>
    <name evidence="2" type="ORF">BRM9_1024</name>
</gene>
<dbReference type="EMBL" id="CP006933">
    <property type="protein sequence ID" value="AIS31840.1"/>
    <property type="molecule type" value="Genomic_DNA"/>
</dbReference>
<dbReference type="PANTHER" id="PTHR39201:SF1">
    <property type="entry name" value="FLAVODOXIN-LIKE DOMAIN-CONTAINING PROTEIN"/>
    <property type="match status" value="1"/>
</dbReference>
<dbReference type="PANTHER" id="PTHR39201">
    <property type="entry name" value="EXPORTED PROTEIN-RELATED"/>
    <property type="match status" value="1"/>
</dbReference>
<evidence type="ECO:0000259" key="1">
    <source>
        <dbReference type="PROSITE" id="PS50902"/>
    </source>
</evidence>
<dbReference type="InterPro" id="IPR029039">
    <property type="entry name" value="Flavoprotein-like_sf"/>
</dbReference>
<feature type="domain" description="Flavodoxin-like" evidence="1">
    <location>
        <begin position="3"/>
        <end position="158"/>
    </location>
</feature>
<dbReference type="Gene3D" id="3.40.50.360">
    <property type="match status" value="1"/>
</dbReference>
<evidence type="ECO:0000313" key="2">
    <source>
        <dbReference type="EMBL" id="AIS31840.1"/>
    </source>
</evidence>
<dbReference type="KEGG" id="mfc:BRM9_1024"/>
<name>A0A089ZFS0_METFO</name>
<evidence type="ECO:0000313" key="3">
    <source>
        <dbReference type="Proteomes" id="UP000029661"/>
    </source>
</evidence>
<sequence>MKTMILFYSRTRKTALIAKTLAHEINADYLEITDLNNRGGALNYLRASVDAFRENKTLIKPKTVDLTDYDLVYLGSPTWAGKPAPAIITLIDQCNFQGKDVVLFATMGNSGGKKVIERMQEKIEPRGGRFIKSFLIKTGNKNSEELVEDVKKIVKEEDLTLYGI</sequence>
<dbReference type="SUPFAM" id="SSF52218">
    <property type="entry name" value="Flavoproteins"/>
    <property type="match status" value="1"/>
</dbReference>
<dbReference type="Proteomes" id="UP000029661">
    <property type="component" value="Chromosome"/>
</dbReference>
<dbReference type="OrthoDB" id="73155at2157"/>
<dbReference type="GO" id="GO:0010181">
    <property type="term" value="F:FMN binding"/>
    <property type="evidence" value="ECO:0007669"/>
    <property type="project" value="InterPro"/>
</dbReference>
<organism evidence="2 3">
    <name type="scientific">Methanobacterium formicicum</name>
    <dbReference type="NCBI Taxonomy" id="2162"/>
    <lineage>
        <taxon>Archaea</taxon>
        <taxon>Methanobacteriati</taxon>
        <taxon>Methanobacteriota</taxon>
        <taxon>Methanomada group</taxon>
        <taxon>Methanobacteria</taxon>
        <taxon>Methanobacteriales</taxon>
        <taxon>Methanobacteriaceae</taxon>
        <taxon>Methanobacterium</taxon>
    </lineage>
</organism>
<dbReference type="AlphaFoldDB" id="A0A089ZFS0"/>
<proteinExistence type="predicted"/>